<comment type="caution">
    <text evidence="1">The sequence shown here is derived from an EMBL/GenBank/DDBJ whole genome shotgun (WGS) entry which is preliminary data.</text>
</comment>
<dbReference type="EMBL" id="JAHUTI010041142">
    <property type="protein sequence ID" value="MED6245715.1"/>
    <property type="molecule type" value="Genomic_DNA"/>
</dbReference>
<protein>
    <submittedName>
        <fullName evidence="1">Uncharacterized protein</fullName>
    </submittedName>
</protein>
<evidence type="ECO:0000313" key="1">
    <source>
        <dbReference type="EMBL" id="MED6245715.1"/>
    </source>
</evidence>
<proteinExistence type="predicted"/>
<dbReference type="Proteomes" id="UP001345963">
    <property type="component" value="Unassembled WGS sequence"/>
</dbReference>
<sequence>MDHRFPMGPAEWSKAQSQKNEEVLFSAAGPSCQPQPSCEIPILSADPVRIPERTVREEINCLNAVLVSS</sequence>
<accession>A0ABU7B7U9</accession>
<evidence type="ECO:0000313" key="2">
    <source>
        <dbReference type="Proteomes" id="UP001345963"/>
    </source>
</evidence>
<keyword evidence="2" id="KW-1185">Reference proteome</keyword>
<reference evidence="1 2" key="1">
    <citation type="submission" date="2021-07" db="EMBL/GenBank/DDBJ databases">
        <authorList>
            <person name="Palmer J.M."/>
        </authorList>
    </citation>
    <scope>NUCLEOTIDE SEQUENCE [LARGE SCALE GENOMIC DNA]</scope>
    <source>
        <strain evidence="1 2">AT_MEX2019</strain>
        <tissue evidence="1">Muscle</tissue>
    </source>
</reference>
<name>A0ABU7B7U9_9TELE</name>
<organism evidence="1 2">
    <name type="scientific">Ataeniobius toweri</name>
    <dbReference type="NCBI Taxonomy" id="208326"/>
    <lineage>
        <taxon>Eukaryota</taxon>
        <taxon>Metazoa</taxon>
        <taxon>Chordata</taxon>
        <taxon>Craniata</taxon>
        <taxon>Vertebrata</taxon>
        <taxon>Euteleostomi</taxon>
        <taxon>Actinopterygii</taxon>
        <taxon>Neopterygii</taxon>
        <taxon>Teleostei</taxon>
        <taxon>Neoteleostei</taxon>
        <taxon>Acanthomorphata</taxon>
        <taxon>Ovalentaria</taxon>
        <taxon>Atherinomorphae</taxon>
        <taxon>Cyprinodontiformes</taxon>
        <taxon>Goodeidae</taxon>
        <taxon>Ataeniobius</taxon>
    </lineage>
</organism>
<gene>
    <name evidence="1" type="ORF">ATANTOWER_007006</name>
</gene>